<dbReference type="InterPro" id="IPR016181">
    <property type="entry name" value="Acyl_CoA_acyltransferase"/>
</dbReference>
<gene>
    <name evidence="2" type="ORF">D9V28_08770</name>
</gene>
<dbReference type="EMBL" id="RCWJ01000002">
    <property type="protein sequence ID" value="RLQ84286.1"/>
    <property type="molecule type" value="Genomic_DNA"/>
</dbReference>
<dbReference type="PROSITE" id="PS51729">
    <property type="entry name" value="GNAT_YJDJ"/>
    <property type="match status" value="1"/>
</dbReference>
<dbReference type="Pfam" id="PF14542">
    <property type="entry name" value="Acetyltransf_CG"/>
    <property type="match status" value="1"/>
</dbReference>
<organism evidence="2 3">
    <name type="scientific">Mycetocola zhadangensis</name>
    <dbReference type="NCBI Taxonomy" id="1164595"/>
    <lineage>
        <taxon>Bacteria</taxon>
        <taxon>Bacillati</taxon>
        <taxon>Actinomycetota</taxon>
        <taxon>Actinomycetes</taxon>
        <taxon>Micrococcales</taxon>
        <taxon>Microbacteriaceae</taxon>
        <taxon>Mycetocola</taxon>
    </lineage>
</organism>
<evidence type="ECO:0000313" key="3">
    <source>
        <dbReference type="Proteomes" id="UP000282460"/>
    </source>
</evidence>
<name>A0A3L7J177_9MICO</name>
<dbReference type="GO" id="GO:0016740">
    <property type="term" value="F:transferase activity"/>
    <property type="evidence" value="ECO:0007669"/>
    <property type="project" value="UniProtKB-KW"/>
</dbReference>
<sequence length="94" mass="10582">MTSSFSHEPDAKRYALHIGNELVCVADYSPRPGAVYFTHTYTTPSRRGNGHAAALIEFAMNDIESRTDDRVVPVCSFVVDWFAGHPERKNLLNR</sequence>
<proteinExistence type="predicted"/>
<dbReference type="Gene3D" id="3.40.630.30">
    <property type="match status" value="1"/>
</dbReference>
<comment type="caution">
    <text evidence="2">The sequence shown here is derived from an EMBL/GenBank/DDBJ whole genome shotgun (WGS) entry which is preliminary data.</text>
</comment>
<dbReference type="InterPro" id="IPR031165">
    <property type="entry name" value="GNAT_YJDJ"/>
</dbReference>
<accession>A0A3L7J177</accession>
<keyword evidence="2" id="KW-0808">Transferase</keyword>
<dbReference type="SUPFAM" id="SSF55729">
    <property type="entry name" value="Acyl-CoA N-acyltransferases (Nat)"/>
    <property type="match status" value="1"/>
</dbReference>
<evidence type="ECO:0000259" key="1">
    <source>
        <dbReference type="PROSITE" id="PS51729"/>
    </source>
</evidence>
<evidence type="ECO:0000313" key="2">
    <source>
        <dbReference type="EMBL" id="RLQ84286.1"/>
    </source>
</evidence>
<dbReference type="OrthoDB" id="5405911at2"/>
<dbReference type="RefSeq" id="WP_121659332.1">
    <property type="nucleotide sequence ID" value="NZ_BMEK01000002.1"/>
</dbReference>
<keyword evidence="3" id="KW-1185">Reference proteome</keyword>
<feature type="domain" description="N-acetyltransferase" evidence="1">
    <location>
        <begin position="6"/>
        <end position="93"/>
    </location>
</feature>
<dbReference type="AlphaFoldDB" id="A0A3L7J177"/>
<dbReference type="Proteomes" id="UP000282460">
    <property type="component" value="Unassembled WGS sequence"/>
</dbReference>
<dbReference type="CDD" id="cd04301">
    <property type="entry name" value="NAT_SF"/>
    <property type="match status" value="1"/>
</dbReference>
<protein>
    <submittedName>
        <fullName evidence="2">N-acetyltransferase</fullName>
    </submittedName>
</protein>
<reference evidence="2 3" key="1">
    <citation type="submission" date="2018-10" db="EMBL/GenBank/DDBJ databases">
        <authorList>
            <person name="Li J."/>
        </authorList>
    </citation>
    <scope>NUCLEOTIDE SEQUENCE [LARGE SCALE GENOMIC DNA]</scope>
    <source>
        <strain evidence="2 3">ZD1-4</strain>
    </source>
</reference>